<evidence type="ECO:0000313" key="2">
    <source>
        <dbReference type="Ensembl" id="ENSPLOP00000017400.1"/>
    </source>
</evidence>
<keyword evidence="3" id="KW-1185">Reference proteome</keyword>
<name>A0A8C8XHQ2_PANLE</name>
<reference evidence="2" key="2">
    <citation type="submission" date="2025-08" db="UniProtKB">
        <authorList>
            <consortium name="Ensembl"/>
        </authorList>
    </citation>
    <scope>IDENTIFICATION</scope>
</reference>
<feature type="region of interest" description="Disordered" evidence="1">
    <location>
        <begin position="1"/>
        <end position="35"/>
    </location>
</feature>
<reference evidence="2" key="3">
    <citation type="submission" date="2025-09" db="UniProtKB">
        <authorList>
            <consortium name="Ensembl"/>
        </authorList>
    </citation>
    <scope>IDENTIFICATION</scope>
</reference>
<dbReference type="GO" id="GO:0016922">
    <property type="term" value="F:nuclear receptor binding"/>
    <property type="evidence" value="ECO:0007669"/>
    <property type="project" value="TreeGrafter"/>
</dbReference>
<dbReference type="PANTHER" id="PTHR46232:SF1">
    <property type="entry name" value="SWI_SNF-RELATED MATRIX-ASSOCIATED ACTIN-DEPENDENT REGULATOR OF CHROMATIN SUBFAMILY E MEMBER 1"/>
    <property type="match status" value="1"/>
</dbReference>
<dbReference type="GO" id="GO:0031492">
    <property type="term" value="F:nucleosomal DNA binding"/>
    <property type="evidence" value="ECO:0007669"/>
    <property type="project" value="TreeGrafter"/>
</dbReference>
<evidence type="ECO:0000256" key="1">
    <source>
        <dbReference type="SAM" id="MobiDB-lite"/>
    </source>
</evidence>
<dbReference type="GO" id="GO:0016514">
    <property type="term" value="C:SWI/SNF complex"/>
    <property type="evidence" value="ECO:0007669"/>
    <property type="project" value="TreeGrafter"/>
</dbReference>
<protein>
    <submittedName>
        <fullName evidence="2">Uncharacterized protein</fullName>
    </submittedName>
</protein>
<dbReference type="GeneTree" id="ENSGT00940000164415"/>
<proteinExistence type="predicted"/>
<sequence length="92" mass="10162">MRTENLTFQNGKRPSYAPPPTPAPAAQMPSTPGFVGYNPHSHLGYNNYRLGENPGTNSEILSESVVPDVRSVVTTTRTQILKRQVQSLMVHQ</sequence>
<dbReference type="PANTHER" id="PTHR46232">
    <property type="entry name" value="SMARCE1 REGULATOR OF CHROMATIN"/>
    <property type="match status" value="1"/>
</dbReference>
<dbReference type="Ensembl" id="ENSPLOT00000019272.1">
    <property type="protein sequence ID" value="ENSPLOP00000017400.1"/>
    <property type="gene ID" value="ENSPLOG00000012737.1"/>
</dbReference>
<reference evidence="2" key="1">
    <citation type="journal article" date="2019" name="bioRxiv">
        <title>Long live the king: chromosome-level assembly of the lion (Panthera leo) using linked-read, Hi-C, and long read data.</title>
        <authorList>
            <person name="Armstrong E.E."/>
            <person name="Taylor R.W."/>
            <person name="Miller D.E."/>
            <person name="Kaelin C."/>
            <person name="Barsh G."/>
            <person name="Hadly E.A."/>
            <person name="Petrov D."/>
        </authorList>
    </citation>
    <scope>NUCLEOTIDE SEQUENCE [LARGE SCALE GENOMIC DNA]</scope>
</reference>
<dbReference type="Proteomes" id="UP000694399">
    <property type="component" value="Chromosome A1"/>
</dbReference>
<evidence type="ECO:0000313" key="3">
    <source>
        <dbReference type="Proteomes" id="UP000694399"/>
    </source>
</evidence>
<dbReference type="AlphaFoldDB" id="A0A8C8XHQ2"/>
<accession>A0A8C8XHQ2</accession>
<organism evidence="2 3">
    <name type="scientific">Panthera leo</name>
    <name type="common">Lion</name>
    <dbReference type="NCBI Taxonomy" id="9689"/>
    <lineage>
        <taxon>Eukaryota</taxon>
        <taxon>Metazoa</taxon>
        <taxon>Chordata</taxon>
        <taxon>Craniata</taxon>
        <taxon>Vertebrata</taxon>
        <taxon>Euteleostomi</taxon>
        <taxon>Mammalia</taxon>
        <taxon>Eutheria</taxon>
        <taxon>Laurasiatheria</taxon>
        <taxon>Carnivora</taxon>
        <taxon>Feliformia</taxon>
        <taxon>Felidae</taxon>
        <taxon>Pantherinae</taxon>
        <taxon>Panthera</taxon>
    </lineage>
</organism>
<feature type="compositionally biased region" description="Polar residues" evidence="1">
    <location>
        <begin position="1"/>
        <end position="12"/>
    </location>
</feature>
<dbReference type="GO" id="GO:0045892">
    <property type="term" value="P:negative regulation of DNA-templated transcription"/>
    <property type="evidence" value="ECO:0007669"/>
    <property type="project" value="TreeGrafter"/>
</dbReference>